<evidence type="ECO:0000313" key="1">
    <source>
        <dbReference type="EMBL" id="GFE55081.1"/>
    </source>
</evidence>
<protein>
    <submittedName>
        <fullName evidence="1">Uncharacterized protein</fullName>
    </submittedName>
</protein>
<dbReference type="AlphaFoldDB" id="A0A9W5TCC7"/>
<sequence>MSMPVAAAAKTKNVLKVLKHARNTLTDLETLVVISDIEPSNASQSDFPVSLVRKRMFFLMLRRCLPAQRGVPGTSKIMIMSPFMIKKVDIIREGIWVRPKLPMKVIIAFATIDDAEAKNNDWKTWSKQHPDFRTRRPLVEPYNLGRLHPEKEWWKLPKKGLSPQTFMGFPDVAHIEKRGGSLYTHLMDGHTLCMVVYRSIEHDVKDVEVWRSLTRQALKLAMSLDPYVVSLLFLYFSRSNWYDHQFVATFTGRIMATLSEFKIVECTHVLMAMENEKFMHEKTHERVIRHAEALCLSGIRSIEIEDALKLLAVLRSDSPEVDNILTALGEIVEVSDISAVDEIVVVDALDAACDLPDRIDRLCVTRLFDELCARLEADSGCNHSRNIAILKAMATFQYHRPYAVELIQDRLRDSVHTANIVELSRYMYLTSNADSCLPSYTILPRLSMAGVRKEALKVVDQLMEDNSLAVQVLAGCLYSSKPMGDDEVKLLIAMLERSEQLHQKDLLRLYTALCNSRTILPVNECAKFYNEYRMK</sequence>
<dbReference type="Proteomes" id="UP001057455">
    <property type="component" value="Unassembled WGS sequence"/>
</dbReference>
<organism evidence="1 2">
    <name type="scientific">Babesia ovis</name>
    <dbReference type="NCBI Taxonomy" id="5869"/>
    <lineage>
        <taxon>Eukaryota</taxon>
        <taxon>Sar</taxon>
        <taxon>Alveolata</taxon>
        <taxon>Apicomplexa</taxon>
        <taxon>Aconoidasida</taxon>
        <taxon>Piroplasmida</taxon>
        <taxon>Babesiidae</taxon>
        <taxon>Babesia</taxon>
    </lineage>
</organism>
<proteinExistence type="predicted"/>
<evidence type="ECO:0000313" key="2">
    <source>
        <dbReference type="Proteomes" id="UP001057455"/>
    </source>
</evidence>
<keyword evidence="2" id="KW-1185">Reference proteome</keyword>
<accession>A0A9W5TCC7</accession>
<name>A0A9W5TCC7_BABOV</name>
<dbReference type="EMBL" id="BLIY01000017">
    <property type="protein sequence ID" value="GFE55081.1"/>
    <property type="molecule type" value="Genomic_DNA"/>
</dbReference>
<dbReference type="OrthoDB" id="434319at2759"/>
<reference evidence="1" key="1">
    <citation type="submission" date="2019-12" db="EMBL/GenBank/DDBJ databases">
        <title>Genome sequence of Babesia ovis.</title>
        <authorList>
            <person name="Yamagishi J."/>
            <person name="Sevinc F."/>
            <person name="Xuan X."/>
        </authorList>
    </citation>
    <scope>NUCLEOTIDE SEQUENCE</scope>
    <source>
        <strain evidence="1">Selcuk</strain>
    </source>
</reference>
<gene>
    <name evidence="1" type="ORF">BaOVIS_024850</name>
</gene>
<comment type="caution">
    <text evidence="1">The sequence shown here is derived from an EMBL/GenBank/DDBJ whole genome shotgun (WGS) entry which is preliminary data.</text>
</comment>